<evidence type="ECO:0000256" key="2">
    <source>
        <dbReference type="ARBA" id="ARBA00006606"/>
    </source>
</evidence>
<dbReference type="SUPFAM" id="SSF51445">
    <property type="entry name" value="(Trans)glycosidases"/>
    <property type="match status" value="2"/>
</dbReference>
<keyword evidence="5 8" id="KW-0732">Signal</keyword>
<dbReference type="GO" id="GO:0006032">
    <property type="term" value="P:chitin catabolic process"/>
    <property type="evidence" value="ECO:0007669"/>
    <property type="project" value="TreeGrafter"/>
</dbReference>
<organism evidence="10 11">
    <name type="scientific">Drosophila albomicans</name>
    <name type="common">Fruit fly</name>
    <dbReference type="NCBI Taxonomy" id="7291"/>
    <lineage>
        <taxon>Eukaryota</taxon>
        <taxon>Metazoa</taxon>
        <taxon>Ecdysozoa</taxon>
        <taxon>Arthropoda</taxon>
        <taxon>Hexapoda</taxon>
        <taxon>Insecta</taxon>
        <taxon>Pterygota</taxon>
        <taxon>Neoptera</taxon>
        <taxon>Endopterygota</taxon>
        <taxon>Diptera</taxon>
        <taxon>Brachycera</taxon>
        <taxon>Muscomorpha</taxon>
        <taxon>Ephydroidea</taxon>
        <taxon>Drosophilidae</taxon>
        <taxon>Drosophila</taxon>
    </lineage>
</organism>
<keyword evidence="10" id="KW-1185">Reference proteome</keyword>
<evidence type="ECO:0000256" key="1">
    <source>
        <dbReference type="ARBA" id="ARBA00004613"/>
    </source>
</evidence>
<dbReference type="GeneID" id="117564784"/>
<dbReference type="InterPro" id="IPR050314">
    <property type="entry name" value="Glycosyl_Hydrlase_18"/>
</dbReference>
<accession>A0A9C6W3R9</accession>
<dbReference type="Pfam" id="PF00704">
    <property type="entry name" value="Glyco_hydro_18"/>
    <property type="match status" value="2"/>
</dbReference>
<comment type="similarity">
    <text evidence="2">Belongs to the glycosyl hydrolase 18 family. IDGF subfamily.</text>
</comment>
<dbReference type="Gene3D" id="3.10.50.10">
    <property type="match status" value="2"/>
</dbReference>
<proteinExistence type="inferred from homology"/>
<keyword evidence="7" id="KW-0325">Glycoprotein</keyword>
<dbReference type="CDD" id="cd02873">
    <property type="entry name" value="GH18_IDGF"/>
    <property type="match status" value="1"/>
</dbReference>
<sequence>MKLFLLLCVLGIHSLSLVQGETKLVCYYDSSSFLRQGLAKLDVANLEVALQFCTHLVYGYAGINRETFELQSLNVDIDMFHYGDITKLRARFPRLKILLSVGGDHDFDASESNKYLNLLEANATTQQNFIDSSMILLRSNKFDGLDLAFQLPKNKPRKVHGTLGTYWKSFKKLFTGNFIVDINAEVHKEQYTELVSKLSRALKSVDLSLTMTVLPNVNSTWYFDVPKIVNHFDFINLAAFDFLTPLRNPEEADYSAPIFFLDEHNRLPHLNVEYQLNYWLQNHCPANKLNLGIATYGRAWKLSTDSGVSGAPVVPSTQGAAPGGLQIASTEGLLSWPEICSKISQNATAAYRGHNAPIRKTTDLTEKYGNYAFRPADEDGEHGVWVSYDDPDFAAIKANYAKGRGLGGVALFDLSYDDFRGLCTGNKFPILRSIKSLAKLTNALLQIPLINCTHLVYGYVGIRGDNYEVKILNEDFDIKQNQFGNVTSFKSKYPHLKILLSVGGDRDIDEAYPNKYMELLDGGLEKQIQFIESAYALVKKYGFDGLDLAYQFPRSMPANILQRKEQFNDFIEYLARLRFRTNGLLLTLTMLPRVNPKWYIHAIGIDSNLDFVSLGTYDFFTPTQNPHEADYTAPLYHNSTQNREKSMNVDYQVHYWESRPFSHRNLNMGIGIYGNAWATTHKSGATGDPIVQYTNGPAQGDLFSRKDGVVSYSEICNILHQGYGNNYYNSSLAASIVYNQTLDAEHEGFWLTYDNLVTLANKARYARRYIGGVAIFDLGFDDFQGYCNEKKFLILNHIRSYLLHPEQPDPKLDLHQLPRPKPRLSLLTTL</sequence>
<dbReference type="SUPFAM" id="SSF54556">
    <property type="entry name" value="Chitinase insertion domain"/>
    <property type="match status" value="2"/>
</dbReference>
<dbReference type="GO" id="GO:0004568">
    <property type="term" value="F:chitinase activity"/>
    <property type="evidence" value="ECO:0007669"/>
    <property type="project" value="TreeGrafter"/>
</dbReference>
<dbReference type="GO" id="GO:0005975">
    <property type="term" value="P:carbohydrate metabolic process"/>
    <property type="evidence" value="ECO:0007669"/>
    <property type="project" value="InterPro"/>
</dbReference>
<dbReference type="InterPro" id="IPR029070">
    <property type="entry name" value="Chitinase_insertion_sf"/>
</dbReference>
<dbReference type="PANTHER" id="PTHR11177:SF235">
    <property type="entry name" value="CHITINASE-LIKE PROTEIN IDGF1-RELATED"/>
    <property type="match status" value="1"/>
</dbReference>
<keyword evidence="6" id="KW-1015">Disulfide bond</keyword>
<evidence type="ECO:0000256" key="3">
    <source>
        <dbReference type="ARBA" id="ARBA00022473"/>
    </source>
</evidence>
<dbReference type="InterPro" id="IPR015520">
    <property type="entry name" value="IDGF"/>
</dbReference>
<keyword evidence="3" id="KW-0217">Developmental protein</keyword>
<dbReference type="FunFam" id="3.10.50.10:FF:000007">
    <property type="entry name" value="chitinase-like protein Idgf4"/>
    <property type="match status" value="1"/>
</dbReference>
<dbReference type="OrthoDB" id="76388at2759"/>
<name>A0A9C6W3R9_DROAB</name>
<dbReference type="GO" id="GO:0008061">
    <property type="term" value="F:chitin binding"/>
    <property type="evidence" value="ECO:0007669"/>
    <property type="project" value="InterPro"/>
</dbReference>
<evidence type="ECO:0000256" key="7">
    <source>
        <dbReference type="ARBA" id="ARBA00023180"/>
    </source>
</evidence>
<feature type="signal peptide" evidence="8">
    <location>
        <begin position="1"/>
        <end position="20"/>
    </location>
</feature>
<feature type="chain" id="PRO_5038975503" evidence="8">
    <location>
        <begin position="21"/>
        <end position="830"/>
    </location>
</feature>
<evidence type="ECO:0000313" key="10">
    <source>
        <dbReference type="Proteomes" id="UP000515160"/>
    </source>
</evidence>
<dbReference type="SMART" id="SM00636">
    <property type="entry name" value="Glyco_18"/>
    <property type="match status" value="2"/>
</dbReference>
<dbReference type="InterPro" id="IPR017853">
    <property type="entry name" value="GH"/>
</dbReference>
<dbReference type="Gene3D" id="3.20.20.80">
    <property type="entry name" value="Glycosidases"/>
    <property type="match status" value="2"/>
</dbReference>
<reference evidence="11" key="1">
    <citation type="submission" date="2025-08" db="UniProtKB">
        <authorList>
            <consortium name="RefSeq"/>
        </authorList>
    </citation>
    <scope>IDENTIFICATION</scope>
    <source>
        <strain evidence="11">15112-1751.03</strain>
        <tissue evidence="11">Whole Adult</tissue>
    </source>
</reference>
<dbReference type="GO" id="GO:0005576">
    <property type="term" value="C:extracellular region"/>
    <property type="evidence" value="ECO:0007669"/>
    <property type="project" value="UniProtKB-SubCell"/>
</dbReference>
<comment type="subcellular location">
    <subcellularLocation>
        <location evidence="1">Secreted</location>
    </subcellularLocation>
</comment>
<dbReference type="PROSITE" id="PS51910">
    <property type="entry name" value="GH18_2"/>
    <property type="match status" value="2"/>
</dbReference>
<dbReference type="Proteomes" id="UP000515160">
    <property type="component" value="Chromosome 2L"/>
</dbReference>
<dbReference type="RefSeq" id="XP_051858236.1">
    <property type="nucleotide sequence ID" value="XM_052002276.1"/>
</dbReference>
<protein>
    <submittedName>
        <fullName evidence="11">Chitinase-like protein Idgf1 isoform X2</fullName>
    </submittedName>
</protein>
<evidence type="ECO:0000256" key="5">
    <source>
        <dbReference type="ARBA" id="ARBA00022729"/>
    </source>
</evidence>
<dbReference type="AlphaFoldDB" id="A0A9C6W3R9"/>
<feature type="domain" description="GH18" evidence="9">
    <location>
        <begin position="432"/>
        <end position="805"/>
    </location>
</feature>
<dbReference type="FunFam" id="3.20.20.80:FF:000071">
    <property type="entry name" value="Imaginal disc growth factor"/>
    <property type="match status" value="1"/>
</dbReference>
<gene>
    <name evidence="11" type="primary">LOC117564784</name>
</gene>
<evidence type="ECO:0000259" key="9">
    <source>
        <dbReference type="PROSITE" id="PS51910"/>
    </source>
</evidence>
<dbReference type="InterPro" id="IPR011583">
    <property type="entry name" value="Chitinase_II/V-like_cat"/>
</dbReference>
<evidence type="ECO:0000256" key="4">
    <source>
        <dbReference type="ARBA" id="ARBA00022525"/>
    </source>
</evidence>
<evidence type="ECO:0000313" key="11">
    <source>
        <dbReference type="RefSeq" id="XP_051858236.1"/>
    </source>
</evidence>
<dbReference type="PANTHER" id="PTHR11177">
    <property type="entry name" value="CHITINASE"/>
    <property type="match status" value="1"/>
</dbReference>
<evidence type="ECO:0000256" key="8">
    <source>
        <dbReference type="SAM" id="SignalP"/>
    </source>
</evidence>
<keyword evidence="4" id="KW-0964">Secreted</keyword>
<feature type="domain" description="GH18" evidence="9">
    <location>
        <begin position="22"/>
        <end position="441"/>
    </location>
</feature>
<evidence type="ECO:0000256" key="6">
    <source>
        <dbReference type="ARBA" id="ARBA00023157"/>
    </source>
</evidence>
<dbReference type="InterPro" id="IPR001223">
    <property type="entry name" value="Glyco_hydro18_cat"/>
</dbReference>